<comment type="caution">
    <text evidence="2">The sequence shown here is derived from an EMBL/GenBank/DDBJ whole genome shotgun (WGS) entry which is preliminary data.</text>
</comment>
<sequence length="303" mass="34909">MSNDFDFFLILSVLAILFVLWLLIRSFKTQPKTKEPSINTEKKKAVRIERIHSKAQSTCTSPNDIKPKKPRVMGFLFLLNDKSIFAYVRVSSVGAQAWGDETIEIKAPLLRFIERFLRTEDQESLLIDIIREEGPSADLLAQAIDEKGMPLGEPYPVGLKAGDFPMPQPIYLKQLKRWTVQSLTMAYHSAFYRSTAAEMAILMKAENNLAALKNTSFDSGAFLLSEAYLLLIKLVEESCHHKRSQLWNRYWGVIEHDNFRYTEQLDRLERLVISQTFVQTQKLPFLLMRTSTSSGKWYNALNY</sequence>
<feature type="transmembrane region" description="Helical" evidence="1">
    <location>
        <begin position="6"/>
        <end position="24"/>
    </location>
</feature>
<keyword evidence="1" id="KW-1133">Transmembrane helix</keyword>
<evidence type="ECO:0000256" key="1">
    <source>
        <dbReference type="SAM" id="Phobius"/>
    </source>
</evidence>
<dbReference type="AlphaFoldDB" id="A0A9D1IGP2"/>
<protein>
    <submittedName>
        <fullName evidence="2">Uncharacterized protein</fullName>
    </submittedName>
</protein>
<organism evidence="2 3">
    <name type="scientific">Candidatus Aphodousia faecigallinarum</name>
    <dbReference type="NCBI Taxonomy" id="2840677"/>
    <lineage>
        <taxon>Bacteria</taxon>
        <taxon>Pseudomonadati</taxon>
        <taxon>Pseudomonadota</taxon>
        <taxon>Betaproteobacteria</taxon>
        <taxon>Burkholderiales</taxon>
        <taxon>Sutterellaceae</taxon>
        <taxon>Sutterellaceae incertae sedis</taxon>
        <taxon>Candidatus Aphodousia</taxon>
    </lineage>
</organism>
<reference evidence="2" key="1">
    <citation type="submission" date="2020-10" db="EMBL/GenBank/DDBJ databases">
        <authorList>
            <person name="Gilroy R."/>
        </authorList>
    </citation>
    <scope>NUCLEOTIDE SEQUENCE</scope>
    <source>
        <strain evidence="2">7463</strain>
    </source>
</reference>
<evidence type="ECO:0000313" key="2">
    <source>
        <dbReference type="EMBL" id="HIU37145.1"/>
    </source>
</evidence>
<dbReference type="Proteomes" id="UP000824083">
    <property type="component" value="Unassembled WGS sequence"/>
</dbReference>
<proteinExistence type="predicted"/>
<evidence type="ECO:0000313" key="3">
    <source>
        <dbReference type="Proteomes" id="UP000824083"/>
    </source>
</evidence>
<name>A0A9D1IGP2_9BURK</name>
<reference evidence="2" key="2">
    <citation type="journal article" date="2021" name="PeerJ">
        <title>Extensive microbial diversity within the chicken gut microbiome revealed by metagenomics and culture.</title>
        <authorList>
            <person name="Gilroy R."/>
            <person name="Ravi A."/>
            <person name="Getino M."/>
            <person name="Pursley I."/>
            <person name="Horton D.L."/>
            <person name="Alikhan N.F."/>
            <person name="Baker D."/>
            <person name="Gharbi K."/>
            <person name="Hall N."/>
            <person name="Watson M."/>
            <person name="Adriaenssens E.M."/>
            <person name="Foster-Nyarko E."/>
            <person name="Jarju S."/>
            <person name="Secka A."/>
            <person name="Antonio M."/>
            <person name="Oren A."/>
            <person name="Chaudhuri R.R."/>
            <person name="La Ragione R."/>
            <person name="Hildebrand F."/>
            <person name="Pallen M.J."/>
        </authorList>
    </citation>
    <scope>NUCLEOTIDE SEQUENCE</scope>
    <source>
        <strain evidence="2">7463</strain>
    </source>
</reference>
<keyword evidence="1" id="KW-0472">Membrane</keyword>
<keyword evidence="1" id="KW-0812">Transmembrane</keyword>
<gene>
    <name evidence="2" type="ORF">IAC56_02585</name>
</gene>
<accession>A0A9D1IGP2</accession>
<dbReference type="EMBL" id="DVMY01000047">
    <property type="protein sequence ID" value="HIU37145.1"/>
    <property type="molecule type" value="Genomic_DNA"/>
</dbReference>